<dbReference type="OrthoDB" id="10427610at2759"/>
<feature type="region of interest" description="Disordered" evidence="1">
    <location>
        <begin position="1"/>
        <end position="32"/>
    </location>
</feature>
<evidence type="ECO:0000313" key="2">
    <source>
        <dbReference type="EMBL" id="GJQ14974.1"/>
    </source>
</evidence>
<name>A0A9C7Q363_9RHOD</name>
<evidence type="ECO:0000256" key="1">
    <source>
        <dbReference type="SAM" id="MobiDB-lite"/>
    </source>
</evidence>
<accession>A0A9C7Q363</accession>
<keyword evidence="3" id="KW-1185">Reference proteome</keyword>
<reference evidence="2" key="2">
    <citation type="submission" date="2022-01" db="EMBL/GenBank/DDBJ databases">
        <authorList>
            <person name="Hirooka S."/>
            <person name="Miyagishima S.Y."/>
        </authorList>
    </citation>
    <scope>NUCLEOTIDE SEQUENCE</scope>
    <source>
        <strain evidence="2">NBRC 102759</strain>
    </source>
</reference>
<evidence type="ECO:0000313" key="3">
    <source>
        <dbReference type="Proteomes" id="UP001061958"/>
    </source>
</evidence>
<protein>
    <submittedName>
        <fullName evidence="2">Uncharacterized protein</fullName>
    </submittedName>
</protein>
<dbReference type="Proteomes" id="UP001061958">
    <property type="component" value="Unassembled WGS sequence"/>
</dbReference>
<feature type="region of interest" description="Disordered" evidence="1">
    <location>
        <begin position="158"/>
        <end position="213"/>
    </location>
</feature>
<dbReference type="AlphaFoldDB" id="A0A9C7Q363"/>
<comment type="caution">
    <text evidence="2">The sequence shown here is derived from an EMBL/GenBank/DDBJ whole genome shotgun (WGS) entry which is preliminary data.</text>
</comment>
<feature type="compositionally biased region" description="Basic and acidic residues" evidence="1">
    <location>
        <begin position="158"/>
        <end position="169"/>
    </location>
</feature>
<sequence length="213" mass="24244">MVTTRSSSKKIQSRSRIEKENETPDTNELDPLYKESYIKRDSSTETTGIKLTRELAALGIIANQKRTPKKNLDFEMFSSMTLKAETIDQNSNYTQSTTRKEESIESISNILSENCSIREDIGRFQLKPENTTYVNDNRKNLMNTYGIGYKRPTASWIAKEKGKTKKEGDSSQSKASKRETNRMRNSISFPLGEAHYMKPTISNAAKHVSNRSP</sequence>
<dbReference type="EMBL" id="BQMJ01000062">
    <property type="protein sequence ID" value="GJQ14974.1"/>
    <property type="molecule type" value="Genomic_DNA"/>
</dbReference>
<gene>
    <name evidence="2" type="ORF">GpartN1_g6765.t1</name>
</gene>
<reference evidence="2" key="1">
    <citation type="journal article" date="2022" name="Proc. Natl. Acad. Sci. U.S.A.">
        <title>Life cycle and functional genomics of the unicellular red alga Galdieria for elucidating algal and plant evolution and industrial use.</title>
        <authorList>
            <person name="Hirooka S."/>
            <person name="Itabashi T."/>
            <person name="Ichinose T.M."/>
            <person name="Onuma R."/>
            <person name="Fujiwara T."/>
            <person name="Yamashita S."/>
            <person name="Jong L.W."/>
            <person name="Tomita R."/>
            <person name="Iwane A.H."/>
            <person name="Miyagishima S.Y."/>
        </authorList>
    </citation>
    <scope>NUCLEOTIDE SEQUENCE</scope>
    <source>
        <strain evidence="2">NBRC 102759</strain>
    </source>
</reference>
<proteinExistence type="predicted"/>
<organism evidence="2 3">
    <name type="scientific">Galdieria partita</name>
    <dbReference type="NCBI Taxonomy" id="83374"/>
    <lineage>
        <taxon>Eukaryota</taxon>
        <taxon>Rhodophyta</taxon>
        <taxon>Bangiophyceae</taxon>
        <taxon>Galdieriales</taxon>
        <taxon>Galdieriaceae</taxon>
        <taxon>Galdieria</taxon>
    </lineage>
</organism>